<dbReference type="AlphaFoldDB" id="A0AAU4K3A4"/>
<sequence length="403" mass="45458">MPIARARRIALAAQGFADPRPSCVATRRHLQRVLGRIRFLQMDSVNIAVRAHYMPLFSRLGPYDPALLDRAAAESTARAPRLLAEYWAHEAALIPVEDWPLFRWRMDDYRYGRYGKPVAEPPERTALRAEIARVLAETGPTTGGELEELLGRRRDQPRRGSWWDRSEVKHACEVMLAAGDLSAIRRGNFARHYDLAENIVGPDLASTAIDRDVAIRELVRRSIGALGVATETDLRDYYRLPVVDARRAVTELVDAGELTPVTVAGWDRTAYLDPAARTPRRVEASALLAPFDPLVFFRPRLHRLFDMHYRIEIYVPEPQRVHGYYVFPYLLDEEIPARVDLKTDRSAGVLRVLGAFAEDGVDRDHVATRLAADLRSMAGWLGMDDVTVGRRGDLAPVLRRALA</sequence>
<dbReference type="EMBL" id="CP108021">
    <property type="protein sequence ID" value="WUM20476.1"/>
    <property type="molecule type" value="Genomic_DNA"/>
</dbReference>
<dbReference type="GO" id="GO:0003677">
    <property type="term" value="F:DNA binding"/>
    <property type="evidence" value="ECO:0007669"/>
    <property type="project" value="UniProtKB-KW"/>
</dbReference>
<organism evidence="1 2">
    <name type="scientific">Williamsia herbipolensis</name>
    <dbReference type="NCBI Taxonomy" id="1603258"/>
    <lineage>
        <taxon>Bacteria</taxon>
        <taxon>Bacillati</taxon>
        <taxon>Actinomycetota</taxon>
        <taxon>Actinomycetes</taxon>
        <taxon>Mycobacteriales</taxon>
        <taxon>Nocardiaceae</taxon>
        <taxon>Williamsia</taxon>
    </lineage>
</organism>
<proteinExistence type="predicted"/>
<keyword evidence="2" id="KW-1185">Reference proteome</keyword>
<dbReference type="Proteomes" id="UP001432128">
    <property type="component" value="Chromosome"/>
</dbReference>
<keyword evidence="1" id="KW-0238">DNA-binding</keyword>
<dbReference type="InterPro" id="IPR009351">
    <property type="entry name" value="AlkZ-like"/>
</dbReference>
<evidence type="ECO:0000313" key="1">
    <source>
        <dbReference type="EMBL" id="WUM20476.1"/>
    </source>
</evidence>
<protein>
    <submittedName>
        <fullName evidence="1">Winged helix DNA-binding domain-containing protein</fullName>
    </submittedName>
</protein>
<accession>A0AAU4K3A4</accession>
<evidence type="ECO:0000313" key="2">
    <source>
        <dbReference type="Proteomes" id="UP001432128"/>
    </source>
</evidence>
<dbReference type="PANTHER" id="PTHR30528:SF0">
    <property type="entry name" value="CYTOPLASMIC PROTEIN"/>
    <property type="match status" value="1"/>
</dbReference>
<dbReference type="RefSeq" id="WP_328857774.1">
    <property type="nucleotide sequence ID" value="NZ_CP108021.1"/>
</dbReference>
<name>A0AAU4K3A4_9NOCA</name>
<dbReference type="KEGG" id="whr:OG579_01080"/>
<dbReference type="PANTHER" id="PTHR30528">
    <property type="entry name" value="CYTOPLASMIC PROTEIN"/>
    <property type="match status" value="1"/>
</dbReference>
<gene>
    <name evidence="1" type="ORF">OG579_01080</name>
</gene>
<reference evidence="1 2" key="1">
    <citation type="submission" date="2022-10" db="EMBL/GenBank/DDBJ databases">
        <title>The complete genomes of actinobacterial strains from the NBC collection.</title>
        <authorList>
            <person name="Joergensen T.S."/>
            <person name="Alvarez Arevalo M."/>
            <person name="Sterndorff E.B."/>
            <person name="Faurdal D."/>
            <person name="Vuksanovic O."/>
            <person name="Mourched A.-S."/>
            <person name="Charusanti P."/>
            <person name="Shaw S."/>
            <person name="Blin K."/>
            <person name="Weber T."/>
        </authorList>
    </citation>
    <scope>NUCLEOTIDE SEQUENCE [LARGE SCALE GENOMIC DNA]</scope>
    <source>
        <strain evidence="1 2">NBC_00319</strain>
    </source>
</reference>
<dbReference type="Pfam" id="PF06224">
    <property type="entry name" value="AlkZ-like"/>
    <property type="match status" value="1"/>
</dbReference>